<sequence>MKLFNEYGISFEYPDDWELAKQVDEEHGEIQISVSSEESSFWLISLYMVDIPPEELLNRSLEVFREEYEEVDVYKTDVKLAGKTCLARDLEFVCSELINSAFLRVFETDLFTAFVLYQGTDQELAKTRKDLEAISASLDVFDSGYEGYLDIV</sequence>
<dbReference type="Proteomes" id="UP000320421">
    <property type="component" value="Chromosome"/>
</dbReference>
<accession>A0A517PPF4</accession>
<protein>
    <submittedName>
        <fullName evidence="1">Uncharacterized protein</fullName>
    </submittedName>
</protein>
<dbReference type="EMBL" id="CP036266">
    <property type="protein sequence ID" value="QDT21254.1"/>
    <property type="molecule type" value="Genomic_DNA"/>
</dbReference>
<keyword evidence="2" id="KW-1185">Reference proteome</keyword>
<evidence type="ECO:0000313" key="2">
    <source>
        <dbReference type="Proteomes" id="UP000320421"/>
    </source>
</evidence>
<reference evidence="1 2" key="1">
    <citation type="submission" date="2019-02" db="EMBL/GenBank/DDBJ databases">
        <title>Deep-cultivation of Planctomycetes and their phenomic and genomic characterization uncovers novel biology.</title>
        <authorList>
            <person name="Wiegand S."/>
            <person name="Jogler M."/>
            <person name="Boedeker C."/>
            <person name="Pinto D."/>
            <person name="Vollmers J."/>
            <person name="Rivas-Marin E."/>
            <person name="Kohn T."/>
            <person name="Peeters S.H."/>
            <person name="Heuer A."/>
            <person name="Rast P."/>
            <person name="Oberbeckmann S."/>
            <person name="Bunk B."/>
            <person name="Jeske O."/>
            <person name="Meyerdierks A."/>
            <person name="Storesund J.E."/>
            <person name="Kallscheuer N."/>
            <person name="Luecker S."/>
            <person name="Lage O.M."/>
            <person name="Pohl T."/>
            <person name="Merkel B.J."/>
            <person name="Hornburger P."/>
            <person name="Mueller R.-W."/>
            <person name="Bruemmer F."/>
            <person name="Labrenz M."/>
            <person name="Spormann A.M."/>
            <person name="Op den Camp H."/>
            <person name="Overmann J."/>
            <person name="Amann R."/>
            <person name="Jetten M.S.M."/>
            <person name="Mascher T."/>
            <person name="Medema M.H."/>
            <person name="Devos D.P."/>
            <person name="Kaster A.-K."/>
            <person name="Ovreas L."/>
            <person name="Rohde M."/>
            <person name="Galperin M.Y."/>
            <person name="Jogler C."/>
        </authorList>
    </citation>
    <scope>NUCLEOTIDE SEQUENCE [LARGE SCALE GENOMIC DNA]</scope>
    <source>
        <strain evidence="1 2">HG66A1</strain>
    </source>
</reference>
<gene>
    <name evidence="1" type="ORF">HG66A1_30530</name>
</gene>
<dbReference type="AlphaFoldDB" id="A0A517PPF4"/>
<name>A0A517PPF4_9PLAN</name>
<evidence type="ECO:0000313" key="1">
    <source>
        <dbReference type="EMBL" id="QDT21254.1"/>
    </source>
</evidence>
<dbReference type="OrthoDB" id="213056at2"/>
<dbReference type="RefSeq" id="WP_145185283.1">
    <property type="nucleotide sequence ID" value="NZ_CP036266.1"/>
</dbReference>
<organism evidence="1 2">
    <name type="scientific">Gimesia chilikensis</name>
    <dbReference type="NCBI Taxonomy" id="2605989"/>
    <lineage>
        <taxon>Bacteria</taxon>
        <taxon>Pseudomonadati</taxon>
        <taxon>Planctomycetota</taxon>
        <taxon>Planctomycetia</taxon>
        <taxon>Planctomycetales</taxon>
        <taxon>Planctomycetaceae</taxon>
        <taxon>Gimesia</taxon>
    </lineage>
</organism>
<proteinExistence type="predicted"/>